<evidence type="ECO:0000313" key="2">
    <source>
        <dbReference type="EMBL" id="MBP1967076.1"/>
    </source>
</evidence>
<dbReference type="Proteomes" id="UP001519344">
    <property type="component" value="Unassembled WGS sequence"/>
</dbReference>
<dbReference type="InterPro" id="IPR036281">
    <property type="entry name" value="SinR/SinI_dimer_dom_sf"/>
</dbReference>
<dbReference type="SUPFAM" id="SSF47406">
    <property type="entry name" value="SinR repressor dimerisation domain-like"/>
    <property type="match status" value="1"/>
</dbReference>
<keyword evidence="3" id="KW-1185">Reference proteome</keyword>
<evidence type="ECO:0000259" key="1">
    <source>
        <dbReference type="PROSITE" id="PS51500"/>
    </source>
</evidence>
<comment type="caution">
    <text evidence="2">The sequence shown here is derived from an EMBL/GenBank/DDBJ whole genome shotgun (WGS) entry which is preliminary data.</text>
</comment>
<sequence length="59" mass="6970">MNMINQMDFEEFDTEWIDLIMSARKMGLTMDDIRAFLKNPFQTTQKSLNSNENDPHMSP</sequence>
<reference evidence="2 3" key="1">
    <citation type="submission" date="2021-03" db="EMBL/GenBank/DDBJ databases">
        <title>Genomic Encyclopedia of Type Strains, Phase IV (KMG-IV): sequencing the most valuable type-strain genomes for metagenomic binning, comparative biology and taxonomic classification.</title>
        <authorList>
            <person name="Goeker M."/>
        </authorList>
    </citation>
    <scope>NUCLEOTIDE SEQUENCE [LARGE SCALE GENOMIC DNA]</scope>
    <source>
        <strain evidence="2 3">DSM 24950</strain>
    </source>
</reference>
<dbReference type="PROSITE" id="PS51500">
    <property type="entry name" value="SIN"/>
    <property type="match status" value="1"/>
</dbReference>
<gene>
    <name evidence="2" type="ORF">J2Z65_006340</name>
</gene>
<protein>
    <submittedName>
        <fullName evidence="2">DNA-binding transcriptional MerR regulator</fullName>
    </submittedName>
</protein>
<evidence type="ECO:0000313" key="3">
    <source>
        <dbReference type="Proteomes" id="UP001519344"/>
    </source>
</evidence>
<feature type="domain" description="Sin" evidence="1">
    <location>
        <begin position="3"/>
        <end position="41"/>
    </location>
</feature>
<dbReference type="EMBL" id="JAGGKV010000028">
    <property type="protein sequence ID" value="MBP1967076.1"/>
    <property type="molecule type" value="Genomic_DNA"/>
</dbReference>
<proteinExistence type="predicted"/>
<organism evidence="2 3">
    <name type="scientific">Paenibacillus aceris</name>
    <dbReference type="NCBI Taxonomy" id="869555"/>
    <lineage>
        <taxon>Bacteria</taxon>
        <taxon>Bacillati</taxon>
        <taxon>Bacillota</taxon>
        <taxon>Bacilli</taxon>
        <taxon>Bacillales</taxon>
        <taxon>Paenibacillaceae</taxon>
        <taxon>Paenibacillus</taxon>
    </lineage>
</organism>
<dbReference type="GO" id="GO:0003677">
    <property type="term" value="F:DNA binding"/>
    <property type="evidence" value="ECO:0007669"/>
    <property type="project" value="UniProtKB-KW"/>
</dbReference>
<dbReference type="Pfam" id="PF08671">
    <property type="entry name" value="SinI"/>
    <property type="match status" value="1"/>
</dbReference>
<dbReference type="InterPro" id="IPR010981">
    <property type="entry name" value="SinR/SinI_dimer_dom"/>
</dbReference>
<keyword evidence="2" id="KW-0238">DNA-binding</keyword>
<accession>A0ABS4I9C1</accession>
<name>A0ABS4I9C1_9BACL</name>